<name>A0A7S2R0B3_9STRA</name>
<proteinExistence type="predicted"/>
<organism evidence="3">
    <name type="scientific">Eucampia antarctica</name>
    <dbReference type="NCBI Taxonomy" id="49252"/>
    <lineage>
        <taxon>Eukaryota</taxon>
        <taxon>Sar</taxon>
        <taxon>Stramenopiles</taxon>
        <taxon>Ochrophyta</taxon>
        <taxon>Bacillariophyta</taxon>
        <taxon>Mediophyceae</taxon>
        <taxon>Biddulphiophycidae</taxon>
        <taxon>Hemiaulales</taxon>
        <taxon>Hemiaulaceae</taxon>
        <taxon>Eucampia</taxon>
    </lineage>
</organism>
<feature type="signal peptide" evidence="2">
    <location>
        <begin position="1"/>
        <end position="24"/>
    </location>
</feature>
<sequence length="222" mass="24774">MMKHGMLMIEISLVFSLLLCTVSSFQIGLSSHNINNRASLLCTYKEYRTVKGNNRATTVMLNLKDELVTDDDDDDELVVAEEDDDEVEEEEEEEVVLEGVEKAWRYAKKPLVRLGNKKGATAAHGNSLRQLLEDHTVVKVKINTGKLGSLQEAFEILKTLAQQSSATTNDVEEYELIHVRPSENTILVGLPGTLAKIQSGDFPPPPPPPYVPRQRPTDDDEE</sequence>
<feature type="chain" id="PRO_5030799535" description="CRM domain-containing protein" evidence="2">
    <location>
        <begin position="25"/>
        <end position="222"/>
    </location>
</feature>
<dbReference type="EMBL" id="HBHI01001870">
    <property type="protein sequence ID" value="CAD9657112.1"/>
    <property type="molecule type" value="Transcribed_RNA"/>
</dbReference>
<keyword evidence="2" id="KW-0732">Signal</keyword>
<evidence type="ECO:0000313" key="3">
    <source>
        <dbReference type="EMBL" id="CAD9657112.1"/>
    </source>
</evidence>
<evidence type="ECO:0000256" key="1">
    <source>
        <dbReference type="SAM" id="MobiDB-lite"/>
    </source>
</evidence>
<accession>A0A7S2R0B3</accession>
<evidence type="ECO:0000256" key="2">
    <source>
        <dbReference type="SAM" id="SignalP"/>
    </source>
</evidence>
<feature type="region of interest" description="Disordered" evidence="1">
    <location>
        <begin position="196"/>
        <end position="222"/>
    </location>
</feature>
<dbReference type="Gene3D" id="3.30.110.60">
    <property type="entry name" value="YhbY-like"/>
    <property type="match status" value="1"/>
</dbReference>
<protein>
    <recommendedName>
        <fullName evidence="4">CRM domain-containing protein</fullName>
    </recommendedName>
</protein>
<dbReference type="InterPro" id="IPR035920">
    <property type="entry name" value="YhbY-like_sf"/>
</dbReference>
<dbReference type="AlphaFoldDB" id="A0A7S2R0B3"/>
<reference evidence="3" key="1">
    <citation type="submission" date="2021-01" db="EMBL/GenBank/DDBJ databases">
        <authorList>
            <person name="Corre E."/>
            <person name="Pelletier E."/>
            <person name="Niang G."/>
            <person name="Scheremetjew M."/>
            <person name="Finn R."/>
            <person name="Kale V."/>
            <person name="Holt S."/>
            <person name="Cochrane G."/>
            <person name="Meng A."/>
            <person name="Brown T."/>
            <person name="Cohen L."/>
        </authorList>
    </citation>
    <scope>NUCLEOTIDE SEQUENCE</scope>
    <source>
        <strain evidence="3">CCMP1452</strain>
    </source>
</reference>
<feature type="compositionally biased region" description="Pro residues" evidence="1">
    <location>
        <begin position="202"/>
        <end position="211"/>
    </location>
</feature>
<evidence type="ECO:0008006" key="4">
    <source>
        <dbReference type="Google" id="ProtNLM"/>
    </source>
</evidence>
<gene>
    <name evidence="3" type="ORF">EANT1437_LOCUS911</name>
</gene>